<feature type="region of interest" description="Disordered" evidence="8">
    <location>
        <begin position="964"/>
        <end position="1134"/>
    </location>
</feature>
<dbReference type="Gene3D" id="1.25.10.10">
    <property type="entry name" value="Leucine-rich Repeat Variant"/>
    <property type="match status" value="1"/>
</dbReference>
<evidence type="ECO:0000256" key="3">
    <source>
        <dbReference type="ARBA" id="ARBA00022454"/>
    </source>
</evidence>
<evidence type="ECO:0000256" key="8">
    <source>
        <dbReference type="SAM" id="MobiDB-lite"/>
    </source>
</evidence>
<dbReference type="GO" id="GO:0000796">
    <property type="term" value="C:condensin complex"/>
    <property type="evidence" value="ECO:0007669"/>
    <property type="project" value="InterPro"/>
</dbReference>
<feature type="compositionally biased region" description="Basic residues" evidence="8">
    <location>
        <begin position="999"/>
        <end position="1012"/>
    </location>
</feature>
<keyword evidence="6" id="KW-0226">DNA condensation</keyword>
<dbReference type="PANTHER" id="PTHR14418:SF5">
    <property type="entry name" value="CONDENSIN COMPLEX SUBUNIT 3"/>
    <property type="match status" value="1"/>
</dbReference>
<dbReference type="InterPro" id="IPR027165">
    <property type="entry name" value="CND3"/>
</dbReference>
<comment type="subcellular location">
    <subcellularLocation>
        <location evidence="1">Chromosome</location>
    </subcellularLocation>
</comment>
<evidence type="ECO:0000256" key="1">
    <source>
        <dbReference type="ARBA" id="ARBA00004286"/>
    </source>
</evidence>
<reference evidence="10" key="1">
    <citation type="submission" date="2022-07" db="EMBL/GenBank/DDBJ databases">
        <title>The genome of Lyophyllum shimeji provides insight into the initial evolution of ectomycorrhizal fungal genome.</title>
        <authorList>
            <person name="Kobayashi Y."/>
            <person name="Shibata T."/>
            <person name="Hirakawa H."/>
            <person name="Shigenobu S."/>
            <person name="Nishiyama T."/>
            <person name="Yamada A."/>
            <person name="Hasebe M."/>
            <person name="Kawaguchi M."/>
        </authorList>
    </citation>
    <scope>NUCLEOTIDE SEQUENCE</scope>
    <source>
        <strain evidence="10">AT787</strain>
    </source>
</reference>
<dbReference type="SUPFAM" id="SSF48371">
    <property type="entry name" value="ARM repeat"/>
    <property type="match status" value="1"/>
</dbReference>
<dbReference type="GO" id="GO:0051301">
    <property type="term" value="P:cell division"/>
    <property type="evidence" value="ECO:0007669"/>
    <property type="project" value="UniProtKB-KW"/>
</dbReference>
<dbReference type="Proteomes" id="UP001063166">
    <property type="component" value="Unassembled WGS sequence"/>
</dbReference>
<dbReference type="PANTHER" id="PTHR14418">
    <property type="entry name" value="CONDENSIN COMPLEX SUBUNIT 3-RELATED"/>
    <property type="match status" value="1"/>
</dbReference>
<comment type="similarity">
    <text evidence="2">Belongs to the CND3 (condensin subunit 3) family.</text>
</comment>
<evidence type="ECO:0000256" key="4">
    <source>
        <dbReference type="ARBA" id="ARBA00022618"/>
    </source>
</evidence>
<dbReference type="GO" id="GO:0007076">
    <property type="term" value="P:mitotic chromosome condensation"/>
    <property type="evidence" value="ECO:0007669"/>
    <property type="project" value="InterPro"/>
</dbReference>
<dbReference type="GO" id="GO:0000793">
    <property type="term" value="C:condensed chromosome"/>
    <property type="evidence" value="ECO:0007669"/>
    <property type="project" value="TreeGrafter"/>
</dbReference>
<feature type="region of interest" description="Disordered" evidence="8">
    <location>
        <begin position="544"/>
        <end position="589"/>
    </location>
</feature>
<feature type="domain" description="Nuclear condensin complex subunit 3 C-terminal" evidence="9">
    <location>
        <begin position="599"/>
        <end position="883"/>
    </location>
</feature>
<accession>A0A9P3PUT4</accession>
<evidence type="ECO:0000313" key="10">
    <source>
        <dbReference type="EMBL" id="GLB42418.1"/>
    </source>
</evidence>
<evidence type="ECO:0000256" key="6">
    <source>
        <dbReference type="ARBA" id="ARBA00023067"/>
    </source>
</evidence>
<feature type="compositionally biased region" description="Basic and acidic residues" evidence="8">
    <location>
        <begin position="580"/>
        <end position="589"/>
    </location>
</feature>
<keyword evidence="11" id="KW-1185">Reference proteome</keyword>
<keyword evidence="3" id="KW-0158">Chromosome</keyword>
<dbReference type="Pfam" id="PF12719">
    <property type="entry name" value="Cnd3"/>
    <property type="match status" value="1"/>
</dbReference>
<dbReference type="InterPro" id="IPR016024">
    <property type="entry name" value="ARM-type_fold"/>
</dbReference>
<keyword evidence="5" id="KW-0498">Mitosis</keyword>
<dbReference type="EMBL" id="BRPK01000011">
    <property type="protein sequence ID" value="GLB42418.1"/>
    <property type="molecule type" value="Genomic_DNA"/>
</dbReference>
<dbReference type="OrthoDB" id="27187at2759"/>
<protein>
    <submittedName>
        <fullName evidence="10">Nuclear condensing complex subunits, C-term domain</fullName>
    </submittedName>
</protein>
<dbReference type="InterPro" id="IPR025977">
    <property type="entry name" value="Cnd3_C"/>
</dbReference>
<proteinExistence type="inferred from homology"/>
<keyword evidence="7" id="KW-0131">Cell cycle</keyword>
<keyword evidence="4" id="KW-0132">Cell division</keyword>
<feature type="compositionally biased region" description="Acidic residues" evidence="8">
    <location>
        <begin position="1116"/>
        <end position="1128"/>
    </location>
</feature>
<evidence type="ECO:0000259" key="9">
    <source>
        <dbReference type="Pfam" id="PF12719"/>
    </source>
</evidence>
<dbReference type="InterPro" id="IPR011989">
    <property type="entry name" value="ARM-like"/>
</dbReference>
<evidence type="ECO:0000313" key="11">
    <source>
        <dbReference type="Proteomes" id="UP001063166"/>
    </source>
</evidence>
<gene>
    <name evidence="10" type="primary">YCG1</name>
    <name evidence="10" type="ORF">LshimejAT787_1104330</name>
</gene>
<evidence type="ECO:0000256" key="2">
    <source>
        <dbReference type="ARBA" id="ARBA00006533"/>
    </source>
</evidence>
<dbReference type="AlphaFoldDB" id="A0A9P3PUT4"/>
<comment type="caution">
    <text evidence="10">The sequence shown here is derived from an EMBL/GenBank/DDBJ whole genome shotgun (WGS) entry which is preliminary data.</text>
</comment>
<evidence type="ECO:0000256" key="5">
    <source>
        <dbReference type="ARBA" id="ARBA00022776"/>
    </source>
</evidence>
<sequence length="1134" mass="127855">MPGRTLQADEAAVREQVSTQVPRILDQAQSTTANHQKNLVALYKVQTHAAGCMEQLKKGRVKLIGEKIFEEAIFHMLMRVLPVKKGVAQADRVVKFVGQYIKFVNEKAAEDKNADEEAHEDEDTTASRFTARLLKFLFKGFAAKDKWVRYRVLQTVAEMVSHLGEVEEEIYTDLRSSLLDRANDKEAIVRVQAVIALSRLANAEDPSEVEAGESLQDVLIDMLQHDSSPEVRRAVLCNIPVNPTTLPHIVNRARDTDTAIRKLVYASVLDSNITVGETDVMGPTHPRTLSIAQRELIIRHGLGDRELSVRTAAASLLGKWVDVLGERPTKKEEEEEGKPKPKSEVKIESGVVALLRMLDLNESTGVAVDAVLSVFATRTEIFENMEFGNEYWESLTSETAFLARVFVEHGRATKDETRLEAALPEVTALAFRIQGAYNKLTEDAEAEEEEKVMRELTDDEKMKWEELRLENELIVGELLRLAVNLDYSDEIGRRKMFQLVRDMLSRRELPEALLNTCLDVLRELSVSERDLIRVVVEIVQDLRDRGDEDEEEDPTVSKDADAETTFGETPATVRPPRTKKPVEELTPEERKRADGMDLRCLSLCIGMLERVNGTLEDNLTLEGILKELILPSVRRKEVVFREQGLLALGLCCSIAKRLALDSITMFVVNLFKSPEELQPSLLKVIFDVLMVHHQELRKERPNDYARILPALTTLLGSATSDKVLALLCIGLSKLVLAGMITDHDVVKNLIKAYLSPATVDNQELRQCLTFFFPVYCYSSPINQRTMREIFLGIYKALNDDRKELGDEEEMITAAQVTALFLDWTDPAKLRSAVNAREKAEAPNQADMAVQLDMAIDILKSLLESNWAKEDKKVLCQLLPKLYIPDTVDDDKIKELKVLMYGLRSRRPLRDTTTNNAFTKFETAINKKFEKQLEDFSEEEYRKLEQLEQLFSWLDEIIPEDDDEVISLDEPKKKGRKRRSESISTTTTDGAEVASTTSSRRGRSKSKSKRHRLSNSDYESDEEVTELGTPPPESAPTRTLPKRSAATKKPVQVIEISSDSDEEQATPVPRGKRSKQRSALTSAGIKEEEQQLDAEIDQMLDSGSTTEIPFDSIIDGSQDDDEEEEEEVNDLLAGD</sequence>
<organism evidence="10 11">
    <name type="scientific">Lyophyllum shimeji</name>
    <name type="common">Hon-shimeji</name>
    <name type="synonym">Tricholoma shimeji</name>
    <dbReference type="NCBI Taxonomy" id="47721"/>
    <lineage>
        <taxon>Eukaryota</taxon>
        <taxon>Fungi</taxon>
        <taxon>Dikarya</taxon>
        <taxon>Basidiomycota</taxon>
        <taxon>Agaricomycotina</taxon>
        <taxon>Agaricomycetes</taxon>
        <taxon>Agaricomycetidae</taxon>
        <taxon>Agaricales</taxon>
        <taxon>Tricholomatineae</taxon>
        <taxon>Lyophyllaceae</taxon>
        <taxon>Lyophyllum</taxon>
    </lineage>
</organism>
<name>A0A9P3PUT4_LYOSH</name>
<evidence type="ECO:0000256" key="7">
    <source>
        <dbReference type="ARBA" id="ARBA00023306"/>
    </source>
</evidence>